<dbReference type="SUPFAM" id="SSF56925">
    <property type="entry name" value="OMPA-like"/>
    <property type="match status" value="1"/>
</dbReference>
<dbReference type="InterPro" id="IPR011250">
    <property type="entry name" value="OMP/PagP_B-barrel"/>
</dbReference>
<sequence length="208" mass="22790">MSRGNVMKKYLVAALFSSTALFAQADGFSGFYVGAEVDFNKQSFSIPVKELGYSYYDGNYTGSSSRSVGVGVVGGYMFDYGNNFVGVVEGKISLPNNKVKDELGNEIAKENLRLGVHYLQGYQIDRFLPYVKIGAEYGNFDMNDSNPAFNRVTFENSGAVGFSYGAGVKAKITDNFVAGFDYSRVTLEGKNSIEFKSNTIGVNFSYLF</sequence>
<feature type="chain" id="PRO_5046522737" description="Outer membrane protein beta-barrel domain-containing protein" evidence="2">
    <location>
        <begin position="26"/>
        <end position="208"/>
    </location>
</feature>
<keyword evidence="5" id="KW-1185">Reference proteome</keyword>
<reference evidence="4 5" key="1">
    <citation type="submission" date="2018-02" db="EMBL/GenBank/DDBJ databases">
        <title>Classification genera of Pasteurellaceae by whole genome sequence comparison.</title>
        <authorList>
            <person name="Christensen H."/>
        </authorList>
    </citation>
    <scope>NUCLEOTIDE SEQUENCE [LARGE SCALE GENOMIC DNA]</scope>
    <source>
        <strain evidence="4 5">20186H4H1</strain>
    </source>
</reference>
<dbReference type="Gene3D" id="2.40.160.20">
    <property type="match status" value="1"/>
</dbReference>
<proteinExistence type="predicted"/>
<evidence type="ECO:0000256" key="1">
    <source>
        <dbReference type="ARBA" id="ARBA00022729"/>
    </source>
</evidence>
<evidence type="ECO:0000256" key="2">
    <source>
        <dbReference type="SAM" id="SignalP"/>
    </source>
</evidence>
<gene>
    <name evidence="4" type="ORF">C3Z13_01145</name>
</gene>
<dbReference type="Proteomes" id="UP000237229">
    <property type="component" value="Unassembled WGS sequence"/>
</dbReference>
<dbReference type="InterPro" id="IPR027385">
    <property type="entry name" value="Beta-barrel_OMP"/>
</dbReference>
<organism evidence="4 5">
    <name type="scientific">Avibacterium endocarditidis</name>
    <dbReference type="NCBI Taxonomy" id="380674"/>
    <lineage>
        <taxon>Bacteria</taxon>
        <taxon>Pseudomonadati</taxon>
        <taxon>Pseudomonadota</taxon>
        <taxon>Gammaproteobacteria</taxon>
        <taxon>Pasteurellales</taxon>
        <taxon>Pasteurellaceae</taxon>
        <taxon>Avibacterium</taxon>
    </lineage>
</organism>
<name>A0ABX4ZU84_9PAST</name>
<protein>
    <recommendedName>
        <fullName evidence="3">Outer membrane protein beta-barrel domain-containing protein</fullName>
    </recommendedName>
</protein>
<evidence type="ECO:0000259" key="3">
    <source>
        <dbReference type="Pfam" id="PF13505"/>
    </source>
</evidence>
<evidence type="ECO:0000313" key="4">
    <source>
        <dbReference type="EMBL" id="POY43074.1"/>
    </source>
</evidence>
<keyword evidence="1 2" id="KW-0732">Signal</keyword>
<feature type="domain" description="Outer membrane protein beta-barrel" evidence="3">
    <location>
        <begin position="12"/>
        <end position="208"/>
    </location>
</feature>
<feature type="signal peptide" evidence="2">
    <location>
        <begin position="1"/>
        <end position="25"/>
    </location>
</feature>
<evidence type="ECO:0000313" key="5">
    <source>
        <dbReference type="Proteomes" id="UP000237229"/>
    </source>
</evidence>
<accession>A0ABX4ZU84</accession>
<dbReference type="Pfam" id="PF13505">
    <property type="entry name" value="OMP_b-brl"/>
    <property type="match status" value="1"/>
</dbReference>
<dbReference type="EMBL" id="PQVI01000008">
    <property type="protein sequence ID" value="POY43074.1"/>
    <property type="molecule type" value="Genomic_DNA"/>
</dbReference>
<comment type="caution">
    <text evidence="4">The sequence shown here is derived from an EMBL/GenBank/DDBJ whole genome shotgun (WGS) entry which is preliminary data.</text>
</comment>